<dbReference type="Pfam" id="PF03992">
    <property type="entry name" value="ABM"/>
    <property type="match status" value="1"/>
</dbReference>
<evidence type="ECO:0000256" key="1">
    <source>
        <dbReference type="SAM" id="MobiDB-lite"/>
    </source>
</evidence>
<accession>C4XKG2</accession>
<dbReference type="InterPro" id="IPR011008">
    <property type="entry name" value="Dimeric_a/b-barrel"/>
</dbReference>
<gene>
    <name evidence="3" type="ordered locus">DMR_34110</name>
</gene>
<dbReference type="STRING" id="573370.DMR_34110"/>
<evidence type="ECO:0000313" key="4">
    <source>
        <dbReference type="Proteomes" id="UP000009071"/>
    </source>
</evidence>
<protein>
    <recommendedName>
        <fullName evidence="2">ABM domain-containing protein</fullName>
    </recommendedName>
</protein>
<feature type="compositionally biased region" description="Polar residues" evidence="1">
    <location>
        <begin position="27"/>
        <end position="36"/>
    </location>
</feature>
<dbReference type="GO" id="GO:0003824">
    <property type="term" value="F:catalytic activity"/>
    <property type="evidence" value="ECO:0007669"/>
    <property type="project" value="TreeGrafter"/>
</dbReference>
<dbReference type="EMBL" id="AP010904">
    <property type="protein sequence ID" value="BAH76902.1"/>
    <property type="molecule type" value="Genomic_DNA"/>
</dbReference>
<dbReference type="Gene3D" id="3.30.70.100">
    <property type="match status" value="1"/>
</dbReference>
<dbReference type="HOGENOM" id="CLU_1692670_0_0_7"/>
<keyword evidence="4" id="KW-1185">Reference proteome</keyword>
<dbReference type="Proteomes" id="UP000009071">
    <property type="component" value="Chromosome"/>
</dbReference>
<sequence length="155" mass="16890">MFTLEIRAFRARVNTFARRRGRLSVLTRQGSLQRLTPPSKAPSPEASSSKKEHPMAEPVVHVVARFKAKPGKEAALKAGLTALVAPTQKDPGYIAYDLFESVESPGSFVLVEAWESRELLAAHLDTPHLNGFKATAPELLAEPMSVKLYAEAPGL</sequence>
<proteinExistence type="predicted"/>
<evidence type="ECO:0000313" key="3">
    <source>
        <dbReference type="EMBL" id="BAH76902.1"/>
    </source>
</evidence>
<dbReference type="KEGG" id="dma:DMR_34110"/>
<dbReference type="PANTHER" id="PTHR33336:SF3">
    <property type="entry name" value="ABM DOMAIN-CONTAINING PROTEIN"/>
    <property type="match status" value="1"/>
</dbReference>
<organism evidence="3 4">
    <name type="scientific">Solidesulfovibrio magneticus (strain ATCC 700980 / DSM 13731 / RS-1)</name>
    <name type="common">Desulfovibrio magneticus</name>
    <dbReference type="NCBI Taxonomy" id="573370"/>
    <lineage>
        <taxon>Bacteria</taxon>
        <taxon>Pseudomonadati</taxon>
        <taxon>Thermodesulfobacteriota</taxon>
        <taxon>Desulfovibrionia</taxon>
        <taxon>Desulfovibrionales</taxon>
        <taxon>Desulfovibrionaceae</taxon>
        <taxon>Solidesulfovibrio</taxon>
    </lineage>
</organism>
<dbReference type="SUPFAM" id="SSF54909">
    <property type="entry name" value="Dimeric alpha+beta barrel"/>
    <property type="match status" value="1"/>
</dbReference>
<dbReference type="PROSITE" id="PS51725">
    <property type="entry name" value="ABM"/>
    <property type="match status" value="1"/>
</dbReference>
<feature type="domain" description="ABM" evidence="2">
    <location>
        <begin position="60"/>
        <end position="148"/>
    </location>
</feature>
<dbReference type="PANTHER" id="PTHR33336">
    <property type="entry name" value="QUINOL MONOOXYGENASE YGIN-RELATED"/>
    <property type="match status" value="1"/>
</dbReference>
<feature type="region of interest" description="Disordered" evidence="1">
    <location>
        <begin position="27"/>
        <end position="56"/>
    </location>
</feature>
<evidence type="ECO:0000259" key="2">
    <source>
        <dbReference type="PROSITE" id="PS51725"/>
    </source>
</evidence>
<dbReference type="eggNOG" id="COG1359">
    <property type="taxonomic scope" value="Bacteria"/>
</dbReference>
<reference evidence="3 4" key="1">
    <citation type="journal article" date="2009" name="Genome Res.">
        <title>Whole genome sequence of Desulfovibrio magneticus strain RS-1 revealed common gene clusters in magnetotactic bacteria.</title>
        <authorList>
            <person name="Nakazawa H."/>
            <person name="Arakaki A."/>
            <person name="Narita-Yamada S."/>
            <person name="Yashiro I."/>
            <person name="Jinno K."/>
            <person name="Aoki N."/>
            <person name="Tsuruyama A."/>
            <person name="Okamura Y."/>
            <person name="Tanikawa S."/>
            <person name="Fujita N."/>
            <person name="Takeyama H."/>
            <person name="Matsunaga T."/>
        </authorList>
    </citation>
    <scope>NUCLEOTIDE SEQUENCE [LARGE SCALE GENOMIC DNA]</scope>
    <source>
        <strain evidence="4">ATCC 700980 / DSM 13731 / RS-1</strain>
    </source>
</reference>
<dbReference type="AlphaFoldDB" id="C4XKG2"/>
<dbReference type="InterPro" id="IPR050744">
    <property type="entry name" value="AI-2_Isomerase_LsrG"/>
</dbReference>
<name>C4XKG2_SOLM1</name>
<dbReference type="InterPro" id="IPR007138">
    <property type="entry name" value="ABM_dom"/>
</dbReference>